<dbReference type="PANTHER" id="PTHR36113">
    <property type="entry name" value="LYASE, PUTATIVE-RELATED-RELATED"/>
    <property type="match status" value="1"/>
</dbReference>
<keyword evidence="3" id="KW-1185">Reference proteome</keyword>
<dbReference type="AlphaFoldDB" id="A0A1B3ZBE7"/>
<protein>
    <submittedName>
        <fullName evidence="2">Oxidoreductase</fullName>
    </submittedName>
</protein>
<dbReference type="RefSeq" id="WP_069205303.1">
    <property type="nucleotide sequence ID" value="NZ_CP014168.1"/>
</dbReference>
<dbReference type="KEGG" id="span:AWL63_13025"/>
<evidence type="ECO:0000313" key="3">
    <source>
        <dbReference type="Proteomes" id="UP000094256"/>
    </source>
</evidence>
<evidence type="ECO:0000259" key="1">
    <source>
        <dbReference type="PROSITE" id="PS51819"/>
    </source>
</evidence>
<name>A0A1B3ZBE7_9SPHN</name>
<dbReference type="PROSITE" id="PS51819">
    <property type="entry name" value="VOC"/>
    <property type="match status" value="2"/>
</dbReference>
<dbReference type="PANTHER" id="PTHR36113:SF3">
    <property type="entry name" value="SLL5075 PROTEIN"/>
    <property type="match status" value="1"/>
</dbReference>
<dbReference type="InterPro" id="IPR029068">
    <property type="entry name" value="Glyas_Bleomycin-R_OHBP_Dase"/>
</dbReference>
<gene>
    <name evidence="2" type="ORF">AWL63_13025</name>
</gene>
<feature type="domain" description="VOC" evidence="1">
    <location>
        <begin position="6"/>
        <end position="121"/>
    </location>
</feature>
<feature type="domain" description="VOC" evidence="1">
    <location>
        <begin position="139"/>
        <end position="251"/>
    </location>
</feature>
<dbReference type="OrthoDB" id="9803142at2"/>
<reference evidence="2 3" key="1">
    <citation type="submission" date="2016-01" db="EMBL/GenBank/DDBJ databases">
        <title>Complete genome and mega plasmid sequence of Sphingomonas panacis DCY99 elicits systemic resistance in rice to Xanthomonas oryzae.</title>
        <authorList>
            <person name="Kim Y.J."/>
            <person name="Yang D.C."/>
            <person name="Sing P."/>
        </authorList>
    </citation>
    <scope>NUCLEOTIDE SEQUENCE [LARGE SCALE GENOMIC DNA]</scope>
    <source>
        <strain evidence="2 3">DCY99</strain>
    </source>
</reference>
<dbReference type="STRING" id="1560345.AWL63_13025"/>
<dbReference type="EMBL" id="CP014168">
    <property type="protein sequence ID" value="AOH84753.1"/>
    <property type="molecule type" value="Genomic_DNA"/>
</dbReference>
<accession>A0A1B3ZBE7</accession>
<dbReference type="Pfam" id="PF00903">
    <property type="entry name" value="Glyoxalase"/>
    <property type="match status" value="2"/>
</dbReference>
<dbReference type="Gene3D" id="3.10.180.10">
    <property type="entry name" value="2,3-Dihydroxybiphenyl 1,2-Dioxygenase, domain 1"/>
    <property type="match status" value="2"/>
</dbReference>
<organism evidence="2 3">
    <name type="scientific">Sphingomonas panacis</name>
    <dbReference type="NCBI Taxonomy" id="1560345"/>
    <lineage>
        <taxon>Bacteria</taxon>
        <taxon>Pseudomonadati</taxon>
        <taxon>Pseudomonadota</taxon>
        <taxon>Alphaproteobacteria</taxon>
        <taxon>Sphingomonadales</taxon>
        <taxon>Sphingomonadaceae</taxon>
        <taxon>Sphingomonas</taxon>
    </lineage>
</organism>
<dbReference type="InterPro" id="IPR004360">
    <property type="entry name" value="Glyas_Fos-R_dOase_dom"/>
</dbReference>
<evidence type="ECO:0000313" key="2">
    <source>
        <dbReference type="EMBL" id="AOH84753.1"/>
    </source>
</evidence>
<dbReference type="SUPFAM" id="SSF54593">
    <property type="entry name" value="Glyoxalase/Bleomycin resistance protein/Dihydroxybiphenyl dioxygenase"/>
    <property type="match status" value="1"/>
</dbReference>
<dbReference type="InterPro" id="IPR037523">
    <property type="entry name" value="VOC_core"/>
</dbReference>
<sequence length="300" mass="33281">MSRVTEIRYVGYGVVDFDAERRFYTDDWGLAEVAAIDQAAWFKTYGHDEHHVVRLRKADINHVDVIALATDTRADVDALHDKVVAAGCKIVHAPHDLDAPGGGYGFRFFSPDGLPFEVSSDVARGEARDIARWDALPVNISHIVLHSPDHKAMVRFFVEVLGFRVSDWLGDFMCFLRCNSAHHRVAILPGPPCLNHVAYDMLTVDDMMRGISRLKKAGTDIRWGPGRHTAGNNTFSYFTTPGGFAVEYSSELEHVDFETHEDKVHAPSPTVMDQWGTGVGGPQTMPHPAPDPCLFQPAAM</sequence>
<dbReference type="Proteomes" id="UP000094256">
    <property type="component" value="Chromosome"/>
</dbReference>
<proteinExistence type="predicted"/>
<dbReference type="InterPro" id="IPR051332">
    <property type="entry name" value="Fosfomycin_Res_Enzymes"/>
</dbReference>
<dbReference type="CDD" id="cd08362">
    <property type="entry name" value="BphC5-RrK37_N_like"/>
    <property type="match status" value="1"/>
</dbReference>